<keyword evidence="3" id="KW-1185">Reference proteome</keyword>
<keyword evidence="2" id="KW-0808">Transferase</keyword>
<dbReference type="CDD" id="cd02440">
    <property type="entry name" value="AdoMet_MTases"/>
    <property type="match status" value="1"/>
</dbReference>
<dbReference type="InterPro" id="IPR003356">
    <property type="entry name" value="DNA_methylase_A-5"/>
</dbReference>
<evidence type="ECO:0000313" key="2">
    <source>
        <dbReference type="EMBL" id="MFC7389383.1"/>
    </source>
</evidence>
<comment type="caution">
    <text evidence="2">The sequence shown here is derived from an EMBL/GenBank/DDBJ whole genome shotgun (WGS) entry which is preliminary data.</text>
</comment>
<organism evidence="2 3">
    <name type="scientific">Exiguobacterium aestuarii</name>
    <dbReference type="NCBI Taxonomy" id="273527"/>
    <lineage>
        <taxon>Bacteria</taxon>
        <taxon>Bacillati</taxon>
        <taxon>Bacillota</taxon>
        <taxon>Bacilli</taxon>
        <taxon>Bacillales</taxon>
        <taxon>Bacillales Family XII. Incertae Sedis</taxon>
        <taxon>Exiguobacterium</taxon>
    </lineage>
</organism>
<dbReference type="GO" id="GO:0008168">
    <property type="term" value="F:methyltransferase activity"/>
    <property type="evidence" value="ECO:0007669"/>
    <property type="project" value="UniProtKB-KW"/>
</dbReference>
<dbReference type="Proteomes" id="UP001596439">
    <property type="component" value="Unassembled WGS sequence"/>
</dbReference>
<dbReference type="Gene3D" id="3.40.50.150">
    <property type="entry name" value="Vaccinia Virus protein VP39"/>
    <property type="match status" value="1"/>
</dbReference>
<name>A0ABW2PIS2_9BACL</name>
<reference evidence="3" key="1">
    <citation type="journal article" date="2019" name="Int. J. Syst. Evol. Microbiol.">
        <title>The Global Catalogue of Microorganisms (GCM) 10K type strain sequencing project: providing services to taxonomists for standard genome sequencing and annotation.</title>
        <authorList>
            <consortium name="The Broad Institute Genomics Platform"/>
            <consortium name="The Broad Institute Genome Sequencing Center for Infectious Disease"/>
            <person name="Wu L."/>
            <person name="Ma J."/>
        </authorList>
    </citation>
    <scope>NUCLEOTIDE SEQUENCE [LARGE SCALE GENOMIC DNA]</scope>
    <source>
        <strain evidence="3">CCUG 55590</strain>
    </source>
</reference>
<protein>
    <submittedName>
        <fullName evidence="2">Class I SAM-dependent methyltransferase</fullName>
    </submittedName>
</protein>
<dbReference type="InterPro" id="IPR052933">
    <property type="entry name" value="DNA_Protect_Modify"/>
</dbReference>
<dbReference type="EMBL" id="JBHTCE010000001">
    <property type="protein sequence ID" value="MFC7389383.1"/>
    <property type="molecule type" value="Genomic_DNA"/>
</dbReference>
<proteinExistence type="predicted"/>
<dbReference type="Pfam" id="PF02384">
    <property type="entry name" value="N6_Mtase"/>
    <property type="match status" value="1"/>
</dbReference>
<gene>
    <name evidence="2" type="ORF">ACFQO8_04445</name>
</gene>
<keyword evidence="2" id="KW-0489">Methyltransferase</keyword>
<dbReference type="InterPro" id="IPR029063">
    <property type="entry name" value="SAM-dependent_MTases_sf"/>
</dbReference>
<dbReference type="RefSeq" id="WP_214787279.1">
    <property type="nucleotide sequence ID" value="NZ_JBHSGY010000001.1"/>
</dbReference>
<accession>A0ABW2PIS2</accession>
<dbReference type="PANTHER" id="PTHR41313:SF1">
    <property type="entry name" value="DNA METHYLASE ADENINE-SPECIFIC DOMAIN-CONTAINING PROTEIN"/>
    <property type="match status" value="1"/>
</dbReference>
<dbReference type="GO" id="GO:0032259">
    <property type="term" value="P:methylation"/>
    <property type="evidence" value="ECO:0007669"/>
    <property type="project" value="UniProtKB-KW"/>
</dbReference>
<dbReference type="SUPFAM" id="SSF53335">
    <property type="entry name" value="S-adenosyl-L-methionine-dependent methyltransferases"/>
    <property type="match status" value="1"/>
</dbReference>
<evidence type="ECO:0000313" key="3">
    <source>
        <dbReference type="Proteomes" id="UP001596439"/>
    </source>
</evidence>
<evidence type="ECO:0000259" key="1">
    <source>
        <dbReference type="Pfam" id="PF02384"/>
    </source>
</evidence>
<dbReference type="PANTHER" id="PTHR41313">
    <property type="entry name" value="ADENINE-SPECIFIC METHYLTRANSFERASE"/>
    <property type="match status" value="1"/>
</dbReference>
<sequence length="297" mass="33529">MERFEQLYRDWKKEAKKLVNDLDVLPIEALVQVFDHVDIENEKMDDVRKAVSLLVLEETTQLPPNNQPTPDAVSLFMGYLATKLLKDGATILDLGSGTGTLTYAVLSQLKEATAQAVEVDELLLRLSYSISNLLGEPVSYFHQDALAPLFVEPSDLSLADLPIGYYPNDEVAAEYDMKRDEGHAYSHFLMMEQAIRHTKPGGHGLFVIPNNLFEQDDEGKLKQWMDREAVVKGVIQLPTTMFKDERYAKSLLLLQKVGEGVTRPKQALFVELPSFTDVRAVANVVKQIDDWFKTTQK</sequence>
<feature type="domain" description="DNA methylase adenine-specific" evidence="1">
    <location>
        <begin position="188"/>
        <end position="274"/>
    </location>
</feature>